<dbReference type="Pfam" id="PF02913">
    <property type="entry name" value="FAD-oxidase_C"/>
    <property type="match status" value="1"/>
</dbReference>
<dbReference type="Gene3D" id="1.10.45.10">
    <property type="entry name" value="Vanillyl-alcohol Oxidase, Chain A, domain 4"/>
    <property type="match status" value="1"/>
</dbReference>
<evidence type="ECO:0000256" key="1">
    <source>
        <dbReference type="ARBA" id="ARBA00001974"/>
    </source>
</evidence>
<dbReference type="GO" id="GO:0008720">
    <property type="term" value="F:D-lactate dehydrogenase (NAD+) activity"/>
    <property type="evidence" value="ECO:0007669"/>
    <property type="project" value="TreeGrafter"/>
</dbReference>
<reference evidence="6 7" key="1">
    <citation type="submission" date="2019-10" db="EMBL/GenBank/DDBJ databases">
        <title>Streptomyces sp. strain GY16 isolated from leaves of Broussonetia papyrifera.</title>
        <authorList>
            <person name="Mo P."/>
        </authorList>
    </citation>
    <scope>NUCLEOTIDE SEQUENCE [LARGE SCALE GENOMIC DNA]</scope>
    <source>
        <strain evidence="6 7">GY16</strain>
    </source>
</reference>
<dbReference type="PANTHER" id="PTHR11748">
    <property type="entry name" value="D-LACTATE DEHYDROGENASE"/>
    <property type="match status" value="1"/>
</dbReference>
<dbReference type="EMBL" id="CP045096">
    <property type="protein sequence ID" value="QFR01681.1"/>
    <property type="molecule type" value="Genomic_DNA"/>
</dbReference>
<evidence type="ECO:0000256" key="4">
    <source>
        <dbReference type="ARBA" id="ARBA00023002"/>
    </source>
</evidence>
<keyword evidence="3" id="KW-0274">FAD</keyword>
<gene>
    <name evidence="6" type="ORF">F9278_42030</name>
</gene>
<evidence type="ECO:0000256" key="3">
    <source>
        <dbReference type="ARBA" id="ARBA00022827"/>
    </source>
</evidence>
<dbReference type="InterPro" id="IPR016164">
    <property type="entry name" value="FAD-linked_Oxase-like_C"/>
</dbReference>
<dbReference type="AlphaFoldDB" id="A0A5P8KF87"/>
<proteinExistence type="predicted"/>
<dbReference type="InterPro" id="IPR016167">
    <property type="entry name" value="FAD-bd_PCMH_sub1"/>
</dbReference>
<dbReference type="InterPro" id="IPR004113">
    <property type="entry name" value="FAD-bd_oxidored_4_C"/>
</dbReference>
<keyword evidence="2" id="KW-0285">Flavoprotein</keyword>
<dbReference type="SUPFAM" id="SSF56176">
    <property type="entry name" value="FAD-binding/transporter-associated domain-like"/>
    <property type="match status" value="1"/>
</dbReference>
<dbReference type="GO" id="GO:0004458">
    <property type="term" value="F:D-lactate dehydrogenase (cytochrome) activity"/>
    <property type="evidence" value="ECO:0007669"/>
    <property type="project" value="TreeGrafter"/>
</dbReference>
<dbReference type="Gene3D" id="3.30.43.10">
    <property type="entry name" value="Uridine Diphospho-n-acetylenolpyruvylglucosamine Reductase, domain 2"/>
    <property type="match status" value="1"/>
</dbReference>
<dbReference type="GO" id="GO:0071949">
    <property type="term" value="F:FAD binding"/>
    <property type="evidence" value="ECO:0007669"/>
    <property type="project" value="InterPro"/>
</dbReference>
<keyword evidence="4" id="KW-0560">Oxidoreductase</keyword>
<dbReference type="SUPFAM" id="SSF55103">
    <property type="entry name" value="FAD-linked oxidases, C-terminal domain"/>
    <property type="match status" value="1"/>
</dbReference>
<dbReference type="KEGG" id="sphv:F9278_42030"/>
<dbReference type="PROSITE" id="PS51387">
    <property type="entry name" value="FAD_PCMH"/>
    <property type="match status" value="1"/>
</dbReference>
<accession>A0A5P8KF87</accession>
<evidence type="ECO:0000313" key="7">
    <source>
        <dbReference type="Proteomes" id="UP000327294"/>
    </source>
</evidence>
<name>A0A5P8KF87_9ACTN</name>
<dbReference type="Gene3D" id="3.40.462.10">
    <property type="entry name" value="FAD-linked oxidases, C-terminal domain"/>
    <property type="match status" value="1"/>
</dbReference>
<dbReference type="Gene3D" id="3.30.465.10">
    <property type="match status" value="1"/>
</dbReference>
<evidence type="ECO:0000313" key="6">
    <source>
        <dbReference type="EMBL" id="QFR01681.1"/>
    </source>
</evidence>
<evidence type="ECO:0000259" key="5">
    <source>
        <dbReference type="PROSITE" id="PS51387"/>
    </source>
</evidence>
<feature type="domain" description="FAD-binding PCMH-type" evidence="5">
    <location>
        <begin position="54"/>
        <end position="240"/>
    </location>
</feature>
<dbReference type="GO" id="GO:1903457">
    <property type="term" value="P:lactate catabolic process"/>
    <property type="evidence" value="ECO:0007669"/>
    <property type="project" value="TreeGrafter"/>
</dbReference>
<protein>
    <submittedName>
        <fullName evidence="6">FAD-binding oxidoreductase</fullName>
    </submittedName>
</protein>
<dbReference type="PANTHER" id="PTHR11748:SF114">
    <property type="entry name" value="ARYL-ALCOHOL OXIDASE VANILLYL-ALCOHOL OXIDASE (AFU_ORTHOLOGUE AFUA_3G09500)-RELATED"/>
    <property type="match status" value="1"/>
</dbReference>
<dbReference type="InterPro" id="IPR036318">
    <property type="entry name" value="FAD-bd_PCMH-like_sf"/>
</dbReference>
<dbReference type="InterPro" id="IPR006094">
    <property type="entry name" value="Oxid_FAD_bind_N"/>
</dbReference>
<dbReference type="Proteomes" id="UP000327294">
    <property type="component" value="Chromosome"/>
</dbReference>
<keyword evidence="7" id="KW-1185">Reference proteome</keyword>
<evidence type="ECO:0000256" key="2">
    <source>
        <dbReference type="ARBA" id="ARBA00022630"/>
    </source>
</evidence>
<dbReference type="InterPro" id="IPR016170">
    <property type="entry name" value="Cytok_DH_C_sf"/>
</dbReference>
<dbReference type="InterPro" id="IPR016171">
    <property type="entry name" value="Vanillyl_alc_oxidase_C-sub2"/>
</dbReference>
<dbReference type="InterPro" id="IPR016166">
    <property type="entry name" value="FAD-bd_PCMH"/>
</dbReference>
<sequence>MSPSNLPTERAVVPDDALAAALSEFADVVGPANVLVSEEAKQEFRDPFQPARWDGLSAAAVIQPDSVEQIQQLVRIASRHNVPLWTQSQGRNNGYGGAAPRLSGSVTVNLRRMNKILEINEELGYALVEPGVSFQQLYDEVQARGLRLMVSVPDLGWGSLVGNSLDHGTTYLPNGKDFMAPCGMEVVLADGDLLRTGMGAQPGNASWNLYRRSYGPSLDQLFMQSNFGIVTKMGVWLTPTVEKIMHVTVDVFAESDLVQLVDTLRRLRLDGTIDGVPCIFNTVVTASTLGPRSQWYDGDPGTPIPDAAIDEIAKRLDMGRWMLRFALYGDEPVVDHNFAKARAAFARIPGARVRGSKSSPEDGPNLPNPSDQVLAGVPNLAWAQMGGWYGGEHGGHMGFSPVVPLTGEKVYELHRFLRERVEAVGLDYAADIIVINARSAVSVAGLSFDYDDEEATRAAYEIARQLVRDAGEIGYSEYRAHLNFMDLSAEQFSFNNHAYLRFVERIKDAVDPAGILSPGKQGIWPRSLRKPR</sequence>
<dbReference type="Pfam" id="PF01565">
    <property type="entry name" value="FAD_binding_4"/>
    <property type="match status" value="1"/>
</dbReference>
<comment type="cofactor">
    <cofactor evidence="1">
        <name>FAD</name>
        <dbReference type="ChEBI" id="CHEBI:57692"/>
    </cofactor>
</comment>
<organism evidence="6 7">
    <name type="scientific">Streptomyces phaeolivaceus</name>
    <dbReference type="NCBI Taxonomy" id="2653200"/>
    <lineage>
        <taxon>Bacteria</taxon>
        <taxon>Bacillati</taxon>
        <taxon>Actinomycetota</taxon>
        <taxon>Actinomycetes</taxon>
        <taxon>Kitasatosporales</taxon>
        <taxon>Streptomycetaceae</taxon>
        <taxon>Streptomyces</taxon>
    </lineage>
</organism>
<dbReference type="InterPro" id="IPR016169">
    <property type="entry name" value="FAD-bd_PCMH_sub2"/>
</dbReference>